<evidence type="ECO:0000313" key="1">
    <source>
        <dbReference type="EMBL" id="KAF5327495.1"/>
    </source>
</evidence>
<name>A0A8H5BQG7_9AGAR</name>
<comment type="caution">
    <text evidence="1">The sequence shown here is derived from an EMBL/GenBank/DDBJ whole genome shotgun (WGS) entry which is preliminary data.</text>
</comment>
<reference evidence="1 2" key="1">
    <citation type="journal article" date="2020" name="ISME J.">
        <title>Uncovering the hidden diversity of litter-decomposition mechanisms in mushroom-forming fungi.</title>
        <authorList>
            <person name="Floudas D."/>
            <person name="Bentzer J."/>
            <person name="Ahren D."/>
            <person name="Johansson T."/>
            <person name="Persson P."/>
            <person name="Tunlid A."/>
        </authorList>
    </citation>
    <scope>NUCLEOTIDE SEQUENCE [LARGE SCALE GENOMIC DNA]</scope>
    <source>
        <strain evidence="1 2">CBS 101986</strain>
    </source>
</reference>
<gene>
    <name evidence="1" type="ORF">D9619_004425</name>
</gene>
<keyword evidence="2" id="KW-1185">Reference proteome</keyword>
<dbReference type="Proteomes" id="UP000567179">
    <property type="component" value="Unassembled WGS sequence"/>
</dbReference>
<dbReference type="EMBL" id="JAACJJ010000014">
    <property type="protein sequence ID" value="KAF5327495.1"/>
    <property type="molecule type" value="Genomic_DNA"/>
</dbReference>
<evidence type="ECO:0008006" key="3">
    <source>
        <dbReference type="Google" id="ProtNLM"/>
    </source>
</evidence>
<sequence>MPARAPSIADQPQLPNELYRDIIENLHYLRDRRTLLRLTLISKAWCGESQRVLFRTVCDDSMDSDRRGSLIRTHTLFLKAIILNPPGLAHMSRHTSNGNSYATLFLQHVQILGL</sequence>
<protein>
    <recommendedName>
        <fullName evidence="3">F-box domain-containing protein</fullName>
    </recommendedName>
</protein>
<evidence type="ECO:0000313" key="2">
    <source>
        <dbReference type="Proteomes" id="UP000567179"/>
    </source>
</evidence>
<dbReference type="AlphaFoldDB" id="A0A8H5BQG7"/>
<proteinExistence type="predicted"/>
<accession>A0A8H5BQG7</accession>
<organism evidence="1 2">
    <name type="scientific">Psilocybe cf. subviscida</name>
    <dbReference type="NCBI Taxonomy" id="2480587"/>
    <lineage>
        <taxon>Eukaryota</taxon>
        <taxon>Fungi</taxon>
        <taxon>Dikarya</taxon>
        <taxon>Basidiomycota</taxon>
        <taxon>Agaricomycotina</taxon>
        <taxon>Agaricomycetes</taxon>
        <taxon>Agaricomycetidae</taxon>
        <taxon>Agaricales</taxon>
        <taxon>Agaricineae</taxon>
        <taxon>Strophariaceae</taxon>
        <taxon>Psilocybe</taxon>
    </lineage>
</organism>